<evidence type="ECO:0000313" key="3">
    <source>
        <dbReference type="Proteomes" id="UP000095300"/>
    </source>
</evidence>
<name>A0A1I8PA88_STOCA</name>
<dbReference type="STRING" id="35570.A0A1I8PA88"/>
<dbReference type="KEGG" id="scac:106083504"/>
<dbReference type="AlphaFoldDB" id="A0A1I8PA88"/>
<feature type="compositionally biased region" description="Basic and acidic residues" evidence="1">
    <location>
        <begin position="88"/>
        <end position="98"/>
    </location>
</feature>
<evidence type="ECO:0008006" key="4">
    <source>
        <dbReference type="Google" id="ProtNLM"/>
    </source>
</evidence>
<accession>A0A1I8PA88</accession>
<evidence type="ECO:0000313" key="2">
    <source>
        <dbReference type="EnsemblMetazoa" id="SCAU006205-PA"/>
    </source>
</evidence>
<sequence>MEKSSSSSVPKCRICNDRHFLKSCPRFLRMSVMKRRDVVKEKGFCFNCLCTSHTRHWCPSRKTCMVCQKNHHTLIHTDATLKNVHRVHGSEPVRDGDKKKQRRPPGSLSSNRASKRSSPPSHSRKPNMEDRLSRRSKTHIFLPTALTRILAQNGPEKTRVLLNSGGTQTVILKDLVDRLNLRSTIKEGKEHCIVNLQSYQDPSAKIQISGVVKRQFNIALPTEVKDEKFKKVYDHLSDLADPNFCSPKNIEIIIGNDQLPRILKAGLIQTSSRMPIAQSTIFGWAISGACQF</sequence>
<proteinExistence type="predicted"/>
<feature type="region of interest" description="Disordered" evidence="1">
    <location>
        <begin position="83"/>
        <end position="136"/>
    </location>
</feature>
<organism evidence="2 3">
    <name type="scientific">Stomoxys calcitrans</name>
    <name type="common">Stable fly</name>
    <name type="synonym">Conops calcitrans</name>
    <dbReference type="NCBI Taxonomy" id="35570"/>
    <lineage>
        <taxon>Eukaryota</taxon>
        <taxon>Metazoa</taxon>
        <taxon>Ecdysozoa</taxon>
        <taxon>Arthropoda</taxon>
        <taxon>Hexapoda</taxon>
        <taxon>Insecta</taxon>
        <taxon>Pterygota</taxon>
        <taxon>Neoptera</taxon>
        <taxon>Endopterygota</taxon>
        <taxon>Diptera</taxon>
        <taxon>Brachycera</taxon>
        <taxon>Muscomorpha</taxon>
        <taxon>Muscoidea</taxon>
        <taxon>Muscidae</taxon>
        <taxon>Stomoxys</taxon>
    </lineage>
</organism>
<evidence type="ECO:0000256" key="1">
    <source>
        <dbReference type="SAM" id="MobiDB-lite"/>
    </source>
</evidence>
<protein>
    <recommendedName>
        <fullName evidence="4">Peptidase aspartic putative domain-containing protein</fullName>
    </recommendedName>
</protein>
<dbReference type="Proteomes" id="UP000095300">
    <property type="component" value="Unassembled WGS sequence"/>
</dbReference>
<dbReference type="PANTHER" id="PTHR47331">
    <property type="entry name" value="PHD-TYPE DOMAIN-CONTAINING PROTEIN"/>
    <property type="match status" value="1"/>
</dbReference>
<gene>
    <name evidence="2" type="primary">106083504</name>
</gene>
<feature type="compositionally biased region" description="Low complexity" evidence="1">
    <location>
        <begin position="107"/>
        <end position="121"/>
    </location>
</feature>
<keyword evidence="3" id="KW-1185">Reference proteome</keyword>
<dbReference type="EnsemblMetazoa" id="SCAU006205-RA">
    <property type="protein sequence ID" value="SCAU006205-PA"/>
    <property type="gene ID" value="SCAU006205"/>
</dbReference>
<reference evidence="2" key="1">
    <citation type="submission" date="2020-05" db="UniProtKB">
        <authorList>
            <consortium name="EnsemblMetazoa"/>
        </authorList>
    </citation>
    <scope>IDENTIFICATION</scope>
    <source>
        <strain evidence="2">USDA</strain>
    </source>
</reference>
<dbReference type="PANTHER" id="PTHR47331:SF5">
    <property type="entry name" value="RIBONUCLEASE H"/>
    <property type="match status" value="1"/>
</dbReference>
<dbReference type="OrthoDB" id="8066216at2759"/>
<dbReference type="VEuPathDB" id="VectorBase:SCAU006205"/>